<dbReference type="AlphaFoldDB" id="A0A971M2F8"/>
<gene>
    <name evidence="1" type="ORF">GXY80_02855</name>
</gene>
<name>A0A971M2F8_9BACT</name>
<sequence length="71" mass="8353">MSRNYHRCPFSKTGCRECSIYRGRHSCIRSPEGKAPRSIVTVKDGEWKNGFKSFFESEDERDFKDNIKSYP</sequence>
<organism evidence="1 2">
    <name type="scientific">Syntrophorhabdus aromaticivorans</name>
    <dbReference type="NCBI Taxonomy" id="328301"/>
    <lineage>
        <taxon>Bacteria</taxon>
        <taxon>Pseudomonadati</taxon>
        <taxon>Thermodesulfobacteriota</taxon>
        <taxon>Syntrophorhabdia</taxon>
        <taxon>Syntrophorhabdales</taxon>
        <taxon>Syntrophorhabdaceae</taxon>
        <taxon>Syntrophorhabdus</taxon>
    </lineage>
</organism>
<proteinExistence type="predicted"/>
<comment type="caution">
    <text evidence="1">The sequence shown here is derived from an EMBL/GenBank/DDBJ whole genome shotgun (WGS) entry which is preliminary data.</text>
</comment>
<dbReference type="EMBL" id="JAAYEE010000048">
    <property type="protein sequence ID" value="NLW34410.1"/>
    <property type="molecule type" value="Genomic_DNA"/>
</dbReference>
<evidence type="ECO:0000313" key="1">
    <source>
        <dbReference type="EMBL" id="NLW34410.1"/>
    </source>
</evidence>
<accession>A0A971M2F8</accession>
<protein>
    <submittedName>
        <fullName evidence="1">Uncharacterized protein</fullName>
    </submittedName>
</protein>
<dbReference type="Proteomes" id="UP000777265">
    <property type="component" value="Unassembled WGS sequence"/>
</dbReference>
<reference evidence="1" key="1">
    <citation type="journal article" date="2020" name="Biotechnol. Biofuels">
        <title>New insights from the biogas microbiome by comprehensive genome-resolved metagenomics of nearly 1600 species originating from multiple anaerobic digesters.</title>
        <authorList>
            <person name="Campanaro S."/>
            <person name="Treu L."/>
            <person name="Rodriguez-R L.M."/>
            <person name="Kovalovszki A."/>
            <person name="Ziels R.M."/>
            <person name="Maus I."/>
            <person name="Zhu X."/>
            <person name="Kougias P.G."/>
            <person name="Basile A."/>
            <person name="Luo G."/>
            <person name="Schluter A."/>
            <person name="Konstantinidis K.T."/>
            <person name="Angelidaki I."/>
        </authorList>
    </citation>
    <scope>NUCLEOTIDE SEQUENCE</scope>
    <source>
        <strain evidence="1">AS06rmzACSIP_7</strain>
    </source>
</reference>
<reference evidence="1" key="2">
    <citation type="submission" date="2020-01" db="EMBL/GenBank/DDBJ databases">
        <authorList>
            <person name="Campanaro S."/>
        </authorList>
    </citation>
    <scope>NUCLEOTIDE SEQUENCE</scope>
    <source>
        <strain evidence="1">AS06rmzACSIP_7</strain>
    </source>
</reference>
<evidence type="ECO:0000313" key="2">
    <source>
        <dbReference type="Proteomes" id="UP000777265"/>
    </source>
</evidence>